<comment type="caution">
    <text evidence="3">The sequence shown here is derived from an EMBL/GenBank/DDBJ whole genome shotgun (WGS) entry which is preliminary data.</text>
</comment>
<dbReference type="SUPFAM" id="SSF55729">
    <property type="entry name" value="Acyl-CoA N-acyltransferases (Nat)"/>
    <property type="match status" value="1"/>
</dbReference>
<dbReference type="Pfam" id="PF13302">
    <property type="entry name" value="Acetyltransf_3"/>
    <property type="match status" value="1"/>
</dbReference>
<protein>
    <submittedName>
        <fullName evidence="3">GNAT domain-containing protein</fullName>
    </submittedName>
</protein>
<dbReference type="GO" id="GO:0016747">
    <property type="term" value="F:acyltransferase activity, transferring groups other than amino-acyl groups"/>
    <property type="evidence" value="ECO:0007669"/>
    <property type="project" value="InterPro"/>
</dbReference>
<feature type="compositionally biased region" description="Basic and acidic residues" evidence="1">
    <location>
        <begin position="257"/>
        <end position="274"/>
    </location>
</feature>
<dbReference type="InterPro" id="IPR016181">
    <property type="entry name" value="Acyl_CoA_acyltransferase"/>
</dbReference>
<evidence type="ECO:0000313" key="4">
    <source>
        <dbReference type="Proteomes" id="UP000756346"/>
    </source>
</evidence>
<name>A0A9P8XYH1_9PEZI</name>
<keyword evidence="4" id="KW-1185">Reference proteome</keyword>
<feature type="region of interest" description="Disordered" evidence="1">
    <location>
        <begin position="256"/>
        <end position="275"/>
    </location>
</feature>
<dbReference type="SUPFAM" id="SSF51905">
    <property type="entry name" value="FAD/NAD(P)-binding domain"/>
    <property type="match status" value="1"/>
</dbReference>
<reference evidence="3" key="1">
    <citation type="journal article" date="2021" name="Nat. Commun.">
        <title>Genetic determinants of endophytism in the Arabidopsis root mycobiome.</title>
        <authorList>
            <person name="Mesny F."/>
            <person name="Miyauchi S."/>
            <person name="Thiergart T."/>
            <person name="Pickel B."/>
            <person name="Atanasova L."/>
            <person name="Karlsson M."/>
            <person name="Huettel B."/>
            <person name="Barry K.W."/>
            <person name="Haridas S."/>
            <person name="Chen C."/>
            <person name="Bauer D."/>
            <person name="Andreopoulos W."/>
            <person name="Pangilinan J."/>
            <person name="LaButti K."/>
            <person name="Riley R."/>
            <person name="Lipzen A."/>
            <person name="Clum A."/>
            <person name="Drula E."/>
            <person name="Henrissat B."/>
            <person name="Kohler A."/>
            <person name="Grigoriev I.V."/>
            <person name="Martin F.M."/>
            <person name="Hacquard S."/>
        </authorList>
    </citation>
    <scope>NUCLEOTIDE SEQUENCE</scope>
    <source>
        <strain evidence="3">MPI-CAGE-CH-0230</strain>
    </source>
</reference>
<organism evidence="3 4">
    <name type="scientific">Microdochium trichocladiopsis</name>
    <dbReference type="NCBI Taxonomy" id="1682393"/>
    <lineage>
        <taxon>Eukaryota</taxon>
        <taxon>Fungi</taxon>
        <taxon>Dikarya</taxon>
        <taxon>Ascomycota</taxon>
        <taxon>Pezizomycotina</taxon>
        <taxon>Sordariomycetes</taxon>
        <taxon>Xylariomycetidae</taxon>
        <taxon>Xylariales</taxon>
        <taxon>Microdochiaceae</taxon>
        <taxon>Microdochium</taxon>
    </lineage>
</organism>
<dbReference type="GeneID" id="70186724"/>
<dbReference type="PANTHER" id="PTHR43792:SF1">
    <property type="entry name" value="N-ACETYLTRANSFERASE DOMAIN-CONTAINING PROTEIN"/>
    <property type="match status" value="1"/>
</dbReference>
<dbReference type="InterPro" id="IPR000182">
    <property type="entry name" value="GNAT_dom"/>
</dbReference>
<dbReference type="InterPro" id="IPR051531">
    <property type="entry name" value="N-acetyltransferase"/>
</dbReference>
<sequence length="403" mass="44960">MILQAFASCEIGDRYADNYVIQVHQNDPRGHSLLCPHRQPLRLILDISITSRLQTSHFPKPSQSLLASPNRVLKLHRENFTGAIVAMKGSGAKIPQSFGPSRSPETVATADVIIIGAGISGIAVARELALEHNITDFLIPEARPLVGVKSCMQELCKLLIERDEALRHSDEMESTQILTPRLRLKQLLSNKEGTPDLEWYHRVWSNDKATQWSPHGPCKTKNDSQAWMAGVIPMQDVPDSDQRVAFAVFKPVVESTTQKEGERRPADSFNRHPNDPNAWEAVGILTLLPVRPPPFDKTHPEGIADPGNRKVELGYLFLPDSWGLGYATESLLALLRWYLDTLCRADLTNGVELEACVHPDNSGSIKVLHKLGFQEVGRTEGEDIIYLGEAKRKNSLLHFRRMG</sequence>
<feature type="domain" description="N-acetyltransferase" evidence="2">
    <location>
        <begin position="232"/>
        <end position="394"/>
    </location>
</feature>
<dbReference type="Gene3D" id="3.40.630.30">
    <property type="match status" value="1"/>
</dbReference>
<dbReference type="OrthoDB" id="4072826at2759"/>
<proteinExistence type="predicted"/>
<dbReference type="Gene3D" id="3.50.50.60">
    <property type="entry name" value="FAD/NAD(P)-binding domain"/>
    <property type="match status" value="1"/>
</dbReference>
<dbReference type="RefSeq" id="XP_046008437.1">
    <property type="nucleotide sequence ID" value="XM_046157178.1"/>
</dbReference>
<dbReference type="EMBL" id="JAGTJQ010000009">
    <property type="protein sequence ID" value="KAH7024889.1"/>
    <property type="molecule type" value="Genomic_DNA"/>
</dbReference>
<dbReference type="InterPro" id="IPR036188">
    <property type="entry name" value="FAD/NAD-bd_sf"/>
</dbReference>
<dbReference type="Proteomes" id="UP000756346">
    <property type="component" value="Unassembled WGS sequence"/>
</dbReference>
<dbReference type="PROSITE" id="PS51186">
    <property type="entry name" value="GNAT"/>
    <property type="match status" value="1"/>
</dbReference>
<accession>A0A9P8XYH1</accession>
<evidence type="ECO:0000313" key="3">
    <source>
        <dbReference type="EMBL" id="KAH7024889.1"/>
    </source>
</evidence>
<dbReference type="AlphaFoldDB" id="A0A9P8XYH1"/>
<gene>
    <name evidence="3" type="ORF">B0I36DRAFT_353077</name>
</gene>
<evidence type="ECO:0000259" key="2">
    <source>
        <dbReference type="PROSITE" id="PS51186"/>
    </source>
</evidence>
<dbReference type="PANTHER" id="PTHR43792">
    <property type="entry name" value="GNAT FAMILY, PUTATIVE (AFU_ORTHOLOGUE AFUA_3G00765)-RELATED-RELATED"/>
    <property type="match status" value="1"/>
</dbReference>
<evidence type="ECO:0000256" key="1">
    <source>
        <dbReference type="SAM" id="MobiDB-lite"/>
    </source>
</evidence>